<evidence type="ECO:0000256" key="4">
    <source>
        <dbReference type="ARBA" id="ARBA00029440"/>
    </source>
</evidence>
<evidence type="ECO:0000256" key="3">
    <source>
        <dbReference type="ARBA" id="ARBA00023164"/>
    </source>
</evidence>
<dbReference type="PROSITE" id="PS51379">
    <property type="entry name" value="4FE4S_FER_2"/>
    <property type="match status" value="1"/>
</dbReference>
<dbReference type="InterPro" id="IPR051394">
    <property type="entry name" value="Glutamate_Synthase"/>
</dbReference>
<dbReference type="PANTHER" id="PTHR43100:SF1">
    <property type="entry name" value="GLUTAMATE SYNTHASE [NADPH] SMALL CHAIN"/>
    <property type="match status" value="1"/>
</dbReference>
<evidence type="ECO:0000313" key="6">
    <source>
        <dbReference type="EMBL" id="MCV2368514.1"/>
    </source>
</evidence>
<dbReference type="PRINTS" id="PR00419">
    <property type="entry name" value="ADXRDTASE"/>
</dbReference>
<dbReference type="InterPro" id="IPR028261">
    <property type="entry name" value="DPD_II"/>
</dbReference>
<proteinExistence type="predicted"/>
<accession>A0ABT2YER3</accession>
<dbReference type="PANTHER" id="PTHR43100">
    <property type="entry name" value="GLUTAMATE SYNTHASE [NADPH] SMALL CHAIN"/>
    <property type="match status" value="1"/>
</dbReference>
<dbReference type="Gene3D" id="3.50.50.60">
    <property type="entry name" value="FAD/NAD(P)-binding domain"/>
    <property type="match status" value="1"/>
</dbReference>
<dbReference type="SUPFAM" id="SSF46548">
    <property type="entry name" value="alpha-helical ferredoxin"/>
    <property type="match status" value="1"/>
</dbReference>
<evidence type="ECO:0000259" key="5">
    <source>
        <dbReference type="PROSITE" id="PS51379"/>
    </source>
</evidence>
<comment type="caution">
    <text evidence="6">The sequence shown here is derived from an EMBL/GenBank/DDBJ whole genome shotgun (WGS) entry which is preliminary data.</text>
</comment>
<keyword evidence="2" id="KW-0560">Oxidoreductase</keyword>
<feature type="domain" description="4Fe-4S ferredoxin-type" evidence="5">
    <location>
        <begin position="37"/>
        <end position="68"/>
    </location>
</feature>
<name>A0ABT2YER3_9BURK</name>
<sequence>MGKITGFMEQERLEEGYEPVATRLKNYKEFVIGLSADQAKLQSARCMDCGTPFCNSGCPVNNIIPDFNDLVYRGDWANAITVLHSTNNFPEFTGRICPAPCEAACTLNVNDDAVGIKSIEHAIIDRAWAEGWVKPVLPKAKTGKTVAVVGSGPAGMAAAQQLARAGHSVTLFEKNDRVGGLLRYGIPDFKMEKSHIDRRVAQMEAEGVVFRTGVLVGALPADSKVTNWAKESISPDELKAQFDAVLLTGGAENSRDLPMPGRELSGIHFAMEFLPQQNKVNAGDKLKGQIRADGKHVVVIGGGDTGSDCVGTSNRHGAKSVTQFEVMPQPPAEEDRPLTWPYWPLKLRTSSSHEEGCEREFAISTKEFLGEKGKLTGVKTVRVEWQGGKMVEVPGSEQVIKADLVFLAMGFVSPVATVLDAFGVSKDARGNAKASTDFTGGYKTNVDKVFAAGDMRRGQSLVVWAIREGRQAARSVDEFLMGASDLPR</sequence>
<dbReference type="NCBIfam" id="TIGR01317">
    <property type="entry name" value="GOGAT_sm_gam"/>
    <property type="match status" value="1"/>
</dbReference>
<evidence type="ECO:0000256" key="2">
    <source>
        <dbReference type="ARBA" id="ARBA00023002"/>
    </source>
</evidence>
<dbReference type="Gene3D" id="1.10.1060.10">
    <property type="entry name" value="Alpha-helical ferredoxin"/>
    <property type="match status" value="1"/>
</dbReference>
<dbReference type="InterPro" id="IPR009051">
    <property type="entry name" value="Helical_ferredxn"/>
</dbReference>
<reference evidence="6 7" key="1">
    <citation type="submission" date="2021-11" db="EMBL/GenBank/DDBJ databases">
        <authorList>
            <person name="Liang Q."/>
            <person name="Mou H."/>
            <person name="Liu Z."/>
        </authorList>
    </citation>
    <scope>NUCLEOTIDE SEQUENCE [LARGE SCALE GENOMIC DNA]</scope>
    <source>
        <strain evidence="6 7">CHU3</strain>
    </source>
</reference>
<dbReference type="Proteomes" id="UP001209701">
    <property type="component" value="Unassembled WGS sequence"/>
</dbReference>
<dbReference type="Pfam" id="PF07992">
    <property type="entry name" value="Pyr_redox_2"/>
    <property type="match status" value="1"/>
</dbReference>
<dbReference type="InterPro" id="IPR036188">
    <property type="entry name" value="FAD/NAD-bd_sf"/>
</dbReference>
<keyword evidence="1" id="KW-0028">Amino-acid biosynthesis</keyword>
<dbReference type="SUPFAM" id="SSF51971">
    <property type="entry name" value="Nucleotide-binding domain"/>
    <property type="match status" value="2"/>
</dbReference>
<dbReference type="Pfam" id="PF14691">
    <property type="entry name" value="Fer4_20"/>
    <property type="match status" value="1"/>
</dbReference>
<comment type="pathway">
    <text evidence="4">Amino-acid biosynthesis.</text>
</comment>
<keyword evidence="3" id="KW-0314">Glutamate biosynthesis</keyword>
<protein>
    <submittedName>
        <fullName evidence="6">Glutamate synthase subunit beta</fullName>
    </submittedName>
</protein>
<keyword evidence="7" id="KW-1185">Reference proteome</keyword>
<dbReference type="RefSeq" id="WP_263571108.1">
    <property type="nucleotide sequence ID" value="NZ_JAJIRN010000004.1"/>
</dbReference>
<gene>
    <name evidence="6" type="ORF">LNV07_10490</name>
</gene>
<evidence type="ECO:0000313" key="7">
    <source>
        <dbReference type="Proteomes" id="UP001209701"/>
    </source>
</evidence>
<dbReference type="EMBL" id="JAJIRN010000004">
    <property type="protein sequence ID" value="MCV2368514.1"/>
    <property type="molecule type" value="Genomic_DNA"/>
</dbReference>
<dbReference type="InterPro" id="IPR006005">
    <property type="entry name" value="Glut_synth_ssu1"/>
</dbReference>
<organism evidence="6 7">
    <name type="scientific">Roseateles oligotrophus</name>
    <dbReference type="NCBI Taxonomy" id="1769250"/>
    <lineage>
        <taxon>Bacteria</taxon>
        <taxon>Pseudomonadati</taxon>
        <taxon>Pseudomonadota</taxon>
        <taxon>Betaproteobacteria</taxon>
        <taxon>Burkholderiales</taxon>
        <taxon>Sphaerotilaceae</taxon>
        <taxon>Roseateles</taxon>
    </lineage>
</organism>
<evidence type="ECO:0000256" key="1">
    <source>
        <dbReference type="ARBA" id="ARBA00022605"/>
    </source>
</evidence>
<dbReference type="InterPro" id="IPR017896">
    <property type="entry name" value="4Fe4S_Fe-S-bd"/>
</dbReference>
<dbReference type="InterPro" id="IPR023753">
    <property type="entry name" value="FAD/NAD-binding_dom"/>
</dbReference>
<dbReference type="Gene3D" id="3.40.50.720">
    <property type="entry name" value="NAD(P)-binding Rossmann-like Domain"/>
    <property type="match status" value="1"/>
</dbReference>